<dbReference type="EnsemblPlants" id="AES78764">
    <property type="protein sequence ID" value="AES78764"/>
    <property type="gene ID" value="MTR_7g045240"/>
</dbReference>
<sequence length="89" mass="9735">MTTSLRRPPLSDERLLPATTYFRRIYFRGTWEIFEFHFCLEGSSSLWCAAAGTVGAVVEATLCSAGFGGSIVIAVLVSATYLTPKYSFA</sequence>
<keyword evidence="1" id="KW-0812">Transmembrane</keyword>
<reference evidence="5" key="4">
    <citation type="journal article" date="2018" name="Nat. Plants">
        <title>Whole-genome landscape of Medicago truncatula symbiotic genes.</title>
        <authorList>
            <person name="Pecrix Y."/>
            <person name="Staton S.E."/>
            <person name="Sallet E."/>
            <person name="Lelandais-Briere C."/>
            <person name="Moreau S."/>
            <person name="Carrere S."/>
            <person name="Blein T."/>
            <person name="Jardinaud M.F."/>
            <person name="Latrasse D."/>
            <person name="Zouine M."/>
            <person name="Zahm M."/>
            <person name="Kreplak J."/>
            <person name="Mayjonade B."/>
            <person name="Satge C."/>
            <person name="Perez M."/>
            <person name="Cauet S."/>
            <person name="Marande W."/>
            <person name="Chantry-Darmon C."/>
            <person name="Lopez-Roques C."/>
            <person name="Bouchez O."/>
            <person name="Berard A."/>
            <person name="Debelle F."/>
            <person name="Munos S."/>
            <person name="Bendahmane A."/>
            <person name="Berges H."/>
            <person name="Niebel A."/>
            <person name="Buitink J."/>
            <person name="Frugier F."/>
            <person name="Benhamed M."/>
            <person name="Crespi M."/>
            <person name="Gouzy J."/>
            <person name="Gamas P."/>
        </authorList>
    </citation>
    <scope>NUCLEOTIDE SEQUENCE [LARGE SCALE GENOMIC DNA]</scope>
    <source>
        <strain evidence="5">cv. Jemalong A17</strain>
    </source>
</reference>
<proteinExistence type="predicted"/>
<evidence type="ECO:0000313" key="3">
    <source>
        <dbReference type="EnsemblPlants" id="AES78764"/>
    </source>
</evidence>
<dbReference type="AlphaFoldDB" id="G7KTZ1"/>
<keyword evidence="1" id="KW-0472">Membrane</keyword>
<dbReference type="PaxDb" id="3880-AES78764"/>
<evidence type="ECO:0000313" key="2">
    <source>
        <dbReference type="EMBL" id="RHN45511.1"/>
    </source>
</evidence>
<dbReference type="Gramene" id="rna39863">
    <property type="protein sequence ID" value="RHN45511.1"/>
    <property type="gene ID" value="gene39863"/>
</dbReference>
<evidence type="ECO:0000313" key="1">
    <source>
        <dbReference type="EMBL" id="AES78764.1"/>
    </source>
</evidence>
<dbReference type="EMBL" id="PSQE01000007">
    <property type="protein sequence ID" value="RHN45511.1"/>
    <property type="molecule type" value="Genomic_DNA"/>
</dbReference>
<dbReference type="Proteomes" id="UP000002051">
    <property type="component" value="Unassembled WGS sequence"/>
</dbReference>
<keyword evidence="4" id="KW-1185">Reference proteome</keyword>
<dbReference type="HOGENOM" id="CLU_2458228_0_0_1"/>
<gene>
    <name evidence="1" type="ordered locus">MTR_7g045240</name>
    <name evidence="2" type="ORF">MtrunA17_Chr7g0232041</name>
</gene>
<dbReference type="EMBL" id="CM001223">
    <property type="protein sequence ID" value="AES78764.1"/>
    <property type="molecule type" value="Genomic_DNA"/>
</dbReference>
<reference evidence="1 4" key="1">
    <citation type="journal article" date="2011" name="Nature">
        <title>The Medicago genome provides insight into the evolution of rhizobial symbioses.</title>
        <authorList>
            <person name="Young N.D."/>
            <person name="Debelle F."/>
            <person name="Oldroyd G.E."/>
            <person name="Geurts R."/>
            <person name="Cannon S.B."/>
            <person name="Udvardi M.K."/>
            <person name="Benedito V.A."/>
            <person name="Mayer K.F."/>
            <person name="Gouzy J."/>
            <person name="Schoof H."/>
            <person name="Van de Peer Y."/>
            <person name="Proost S."/>
            <person name="Cook D.R."/>
            <person name="Meyers B.C."/>
            <person name="Spannagl M."/>
            <person name="Cheung F."/>
            <person name="De Mita S."/>
            <person name="Krishnakumar V."/>
            <person name="Gundlach H."/>
            <person name="Zhou S."/>
            <person name="Mudge J."/>
            <person name="Bharti A.K."/>
            <person name="Murray J.D."/>
            <person name="Naoumkina M.A."/>
            <person name="Rosen B."/>
            <person name="Silverstein K.A."/>
            <person name="Tang H."/>
            <person name="Rombauts S."/>
            <person name="Zhao P.X."/>
            <person name="Zhou P."/>
            <person name="Barbe V."/>
            <person name="Bardou P."/>
            <person name="Bechner M."/>
            <person name="Bellec A."/>
            <person name="Berger A."/>
            <person name="Berges H."/>
            <person name="Bidwell S."/>
            <person name="Bisseling T."/>
            <person name="Choisne N."/>
            <person name="Couloux A."/>
            <person name="Denny R."/>
            <person name="Deshpande S."/>
            <person name="Dai X."/>
            <person name="Doyle J.J."/>
            <person name="Dudez A.M."/>
            <person name="Farmer A.D."/>
            <person name="Fouteau S."/>
            <person name="Franken C."/>
            <person name="Gibelin C."/>
            <person name="Gish J."/>
            <person name="Goldstein S."/>
            <person name="Gonzalez A.J."/>
            <person name="Green P.J."/>
            <person name="Hallab A."/>
            <person name="Hartog M."/>
            <person name="Hua A."/>
            <person name="Humphray S.J."/>
            <person name="Jeong D.H."/>
            <person name="Jing Y."/>
            <person name="Jocker A."/>
            <person name="Kenton S.M."/>
            <person name="Kim D.J."/>
            <person name="Klee K."/>
            <person name="Lai H."/>
            <person name="Lang C."/>
            <person name="Lin S."/>
            <person name="Macmil S.L."/>
            <person name="Magdelenat G."/>
            <person name="Matthews L."/>
            <person name="McCorrison J."/>
            <person name="Monaghan E.L."/>
            <person name="Mun J.H."/>
            <person name="Najar F.Z."/>
            <person name="Nicholson C."/>
            <person name="Noirot C."/>
            <person name="O'Bleness M."/>
            <person name="Paule C.R."/>
            <person name="Poulain J."/>
            <person name="Prion F."/>
            <person name="Qin B."/>
            <person name="Qu C."/>
            <person name="Retzel E.F."/>
            <person name="Riddle C."/>
            <person name="Sallet E."/>
            <person name="Samain S."/>
            <person name="Samson N."/>
            <person name="Sanders I."/>
            <person name="Saurat O."/>
            <person name="Scarpelli C."/>
            <person name="Schiex T."/>
            <person name="Segurens B."/>
            <person name="Severin A.J."/>
            <person name="Sherrier D.J."/>
            <person name="Shi R."/>
            <person name="Sims S."/>
            <person name="Singer S.R."/>
            <person name="Sinharoy S."/>
            <person name="Sterck L."/>
            <person name="Viollet A."/>
            <person name="Wang B.B."/>
            <person name="Wang K."/>
            <person name="Wang M."/>
            <person name="Wang X."/>
            <person name="Warfsmann J."/>
            <person name="Weissenbach J."/>
            <person name="White D.D."/>
            <person name="White J.D."/>
            <person name="Wiley G.B."/>
            <person name="Wincker P."/>
            <person name="Xing Y."/>
            <person name="Yang L."/>
            <person name="Yao Z."/>
            <person name="Ying F."/>
            <person name="Zhai J."/>
            <person name="Zhou L."/>
            <person name="Zuber A."/>
            <person name="Denarie J."/>
            <person name="Dixon R.A."/>
            <person name="May G.D."/>
            <person name="Schwartz D.C."/>
            <person name="Rogers J."/>
            <person name="Quetier F."/>
            <person name="Town C.D."/>
            <person name="Roe B.A."/>
        </authorList>
    </citation>
    <scope>NUCLEOTIDE SEQUENCE [LARGE SCALE GENOMIC DNA]</scope>
    <source>
        <strain evidence="1">A17</strain>
        <strain evidence="3 4">cv. Jemalong A17</strain>
    </source>
</reference>
<accession>G7KTZ1</accession>
<dbReference type="Proteomes" id="UP000265566">
    <property type="component" value="Chromosome 7"/>
</dbReference>
<reference evidence="2" key="5">
    <citation type="journal article" date="2018" name="Nat. Plants">
        <title>Whole-genome landscape of Medicago truncatula symbiotic genes.</title>
        <authorList>
            <person name="Pecrix Y."/>
            <person name="Gamas P."/>
            <person name="Carrere S."/>
        </authorList>
    </citation>
    <scope>NUCLEOTIDE SEQUENCE</scope>
    <source>
        <tissue evidence="2">Leaves</tissue>
    </source>
</reference>
<name>G7KTZ1_MEDTR</name>
<reference evidence="1 4" key="2">
    <citation type="journal article" date="2014" name="BMC Genomics">
        <title>An improved genome release (version Mt4.0) for the model legume Medicago truncatula.</title>
        <authorList>
            <person name="Tang H."/>
            <person name="Krishnakumar V."/>
            <person name="Bidwell S."/>
            <person name="Rosen B."/>
            <person name="Chan A."/>
            <person name="Zhou S."/>
            <person name="Gentzbittel L."/>
            <person name="Childs K.L."/>
            <person name="Yandell M."/>
            <person name="Gundlach H."/>
            <person name="Mayer K.F."/>
            <person name="Schwartz D.C."/>
            <person name="Town C.D."/>
        </authorList>
    </citation>
    <scope>GENOME REANNOTATION</scope>
    <source>
        <strain evidence="3 4">cv. Jemalong A17</strain>
    </source>
</reference>
<evidence type="ECO:0000313" key="5">
    <source>
        <dbReference type="Proteomes" id="UP000265566"/>
    </source>
</evidence>
<organism evidence="1 4">
    <name type="scientific">Medicago truncatula</name>
    <name type="common">Barrel medic</name>
    <name type="synonym">Medicago tribuloides</name>
    <dbReference type="NCBI Taxonomy" id="3880"/>
    <lineage>
        <taxon>Eukaryota</taxon>
        <taxon>Viridiplantae</taxon>
        <taxon>Streptophyta</taxon>
        <taxon>Embryophyta</taxon>
        <taxon>Tracheophyta</taxon>
        <taxon>Spermatophyta</taxon>
        <taxon>Magnoliopsida</taxon>
        <taxon>eudicotyledons</taxon>
        <taxon>Gunneridae</taxon>
        <taxon>Pentapetalae</taxon>
        <taxon>rosids</taxon>
        <taxon>fabids</taxon>
        <taxon>Fabales</taxon>
        <taxon>Fabaceae</taxon>
        <taxon>Papilionoideae</taxon>
        <taxon>50 kb inversion clade</taxon>
        <taxon>NPAAA clade</taxon>
        <taxon>Hologalegina</taxon>
        <taxon>IRL clade</taxon>
        <taxon>Trifolieae</taxon>
        <taxon>Medicago</taxon>
    </lineage>
</organism>
<evidence type="ECO:0000313" key="4">
    <source>
        <dbReference type="Proteomes" id="UP000002051"/>
    </source>
</evidence>
<reference evidence="3" key="3">
    <citation type="submission" date="2015-04" db="UniProtKB">
        <authorList>
            <consortium name="EnsemblPlants"/>
        </authorList>
    </citation>
    <scope>IDENTIFICATION</scope>
    <source>
        <strain evidence="3">cv. Jemalong A17</strain>
    </source>
</reference>
<protein>
    <submittedName>
        <fullName evidence="1">Transmembrane protein, putative</fullName>
    </submittedName>
</protein>